<gene>
    <name evidence="3" type="ORF">KC820_00785</name>
</gene>
<reference evidence="3 4" key="1">
    <citation type="submission" date="2021-04" db="EMBL/GenBank/DDBJ databases">
        <title>Allobacillus sp. nov. SKP8-2 isolated from shrimp paste.</title>
        <authorList>
            <person name="Tanasupawat S."/>
            <person name="Yiamsombat S."/>
            <person name="Kanchanasin P."/>
            <person name="Kuncharoen N."/>
        </authorList>
    </citation>
    <scope>NUCLEOTIDE SEQUENCE [LARGE SCALE GENOMIC DNA]</scope>
    <source>
        <strain evidence="3 4">SKP8-2</strain>
    </source>
</reference>
<evidence type="ECO:0000313" key="4">
    <source>
        <dbReference type="Proteomes" id="UP000675431"/>
    </source>
</evidence>
<dbReference type="Pfam" id="PF00156">
    <property type="entry name" value="Pribosyltran"/>
    <property type="match status" value="1"/>
</dbReference>
<dbReference type="Gene3D" id="3.40.50.2020">
    <property type="match status" value="1"/>
</dbReference>
<dbReference type="SUPFAM" id="SSF53271">
    <property type="entry name" value="PRTase-like"/>
    <property type="match status" value="1"/>
</dbReference>
<dbReference type="Proteomes" id="UP000675431">
    <property type="component" value="Unassembled WGS sequence"/>
</dbReference>
<keyword evidence="4" id="KW-1185">Reference proteome</keyword>
<dbReference type="InterPro" id="IPR051910">
    <property type="entry name" value="ComF/GntX_DNA_util-trans"/>
</dbReference>
<accession>A0A941CU98</accession>
<dbReference type="PANTHER" id="PTHR47505:SF1">
    <property type="entry name" value="DNA UTILIZATION PROTEIN YHGH"/>
    <property type="match status" value="1"/>
</dbReference>
<name>A0A941CU98_9BACI</name>
<evidence type="ECO:0000259" key="2">
    <source>
        <dbReference type="Pfam" id="PF00156"/>
    </source>
</evidence>
<dbReference type="InterPro" id="IPR029057">
    <property type="entry name" value="PRTase-like"/>
</dbReference>
<comment type="caution">
    <text evidence="3">The sequence shown here is derived from an EMBL/GenBank/DDBJ whole genome shotgun (WGS) entry which is preliminary data.</text>
</comment>
<dbReference type="EMBL" id="JAGSIE010000003">
    <property type="protein sequence ID" value="MBR7552676.1"/>
    <property type="molecule type" value="Genomic_DNA"/>
</dbReference>
<sequence>MHCKICLQSIEKDTTWSTLFDFRERTLCLSCDEQLEKIREPTCKKCMKRTEEKLCSDCMFWEQHLGEDPLDRNISIYTYNEYMKEMMSRFKYRGDYEIVYAWKDSFQQAFHAHFSKGIHLLPIPLAESRIFDRGFNQAEALARLLDQPLFAGMIRTGQEKQSKRTKWERLSAKNPFELIETPPENVIIIDDLFTTGSTVRFAAQLLKKAGAKCVSSLTLVRS</sequence>
<dbReference type="CDD" id="cd06223">
    <property type="entry name" value="PRTases_typeI"/>
    <property type="match status" value="1"/>
</dbReference>
<comment type="similarity">
    <text evidence="1">Belongs to the ComF/GntX family.</text>
</comment>
<proteinExistence type="inferred from homology"/>
<dbReference type="RefSeq" id="WP_212367211.1">
    <property type="nucleotide sequence ID" value="NZ_JAGSIE010000003.1"/>
</dbReference>
<dbReference type="PANTHER" id="PTHR47505">
    <property type="entry name" value="DNA UTILIZATION PROTEIN YHGH"/>
    <property type="match status" value="1"/>
</dbReference>
<organism evidence="3 4">
    <name type="scientific">Allobacillus saliphilus</name>
    <dbReference type="NCBI Taxonomy" id="2912308"/>
    <lineage>
        <taxon>Bacteria</taxon>
        <taxon>Bacillati</taxon>
        <taxon>Bacillota</taxon>
        <taxon>Bacilli</taxon>
        <taxon>Bacillales</taxon>
        <taxon>Bacillaceae</taxon>
        <taxon>Allobacillus</taxon>
    </lineage>
</organism>
<dbReference type="AlphaFoldDB" id="A0A941CU98"/>
<feature type="domain" description="Phosphoribosyltransferase" evidence="2">
    <location>
        <begin position="133"/>
        <end position="221"/>
    </location>
</feature>
<evidence type="ECO:0000313" key="3">
    <source>
        <dbReference type="EMBL" id="MBR7552676.1"/>
    </source>
</evidence>
<protein>
    <submittedName>
        <fullName evidence="3">ComF family protein</fullName>
    </submittedName>
</protein>
<dbReference type="InterPro" id="IPR000836">
    <property type="entry name" value="PRTase_dom"/>
</dbReference>
<evidence type="ECO:0000256" key="1">
    <source>
        <dbReference type="ARBA" id="ARBA00008007"/>
    </source>
</evidence>